<gene>
    <name evidence="2" type="ORF">ACFYXQ_38010</name>
</gene>
<sequence length="150" mass="14892">MKARTFVGVAAAAVAVSMAGTAVANAAPPSVDVTPYLVGTTAYFSVAGATCSIDSNGDVGCDIPAGMAKWYNIIPVTDLVIDLPILPAHPTFGLFGQHGRAGSPVLPEGDGYGSTISYAGATCSGGGRGAISCSSKGHSFSFGWSGTQTS</sequence>
<reference evidence="2 3" key="1">
    <citation type="submission" date="2024-10" db="EMBL/GenBank/DDBJ databases">
        <title>The Natural Products Discovery Center: Release of the First 8490 Sequenced Strains for Exploring Actinobacteria Biosynthetic Diversity.</title>
        <authorList>
            <person name="Kalkreuter E."/>
            <person name="Kautsar S.A."/>
            <person name="Yang D."/>
            <person name="Bader C.D."/>
            <person name="Teijaro C.N."/>
            <person name="Fluegel L."/>
            <person name="Davis C.M."/>
            <person name="Simpson J.R."/>
            <person name="Lauterbach L."/>
            <person name="Steele A.D."/>
            <person name="Gui C."/>
            <person name="Meng S."/>
            <person name="Li G."/>
            <person name="Viehrig K."/>
            <person name="Ye F."/>
            <person name="Su P."/>
            <person name="Kiefer A.F."/>
            <person name="Nichols A."/>
            <person name="Cepeda A.J."/>
            <person name="Yan W."/>
            <person name="Fan B."/>
            <person name="Jiang Y."/>
            <person name="Adhikari A."/>
            <person name="Zheng C.-J."/>
            <person name="Schuster L."/>
            <person name="Cowan T.M."/>
            <person name="Smanski M.J."/>
            <person name="Chevrette M.G."/>
            <person name="De Carvalho L.P.S."/>
            <person name="Shen B."/>
        </authorList>
    </citation>
    <scope>NUCLEOTIDE SEQUENCE [LARGE SCALE GENOMIC DNA]</scope>
    <source>
        <strain evidence="2 3">NPDC002593</strain>
    </source>
</reference>
<keyword evidence="3" id="KW-1185">Reference proteome</keyword>
<accession>A0ABW6SB81</accession>
<dbReference type="Proteomes" id="UP001601992">
    <property type="component" value="Unassembled WGS sequence"/>
</dbReference>
<organism evidence="2 3">
    <name type="scientific">Nocardia jiangxiensis</name>
    <dbReference type="NCBI Taxonomy" id="282685"/>
    <lineage>
        <taxon>Bacteria</taxon>
        <taxon>Bacillati</taxon>
        <taxon>Actinomycetota</taxon>
        <taxon>Actinomycetes</taxon>
        <taxon>Mycobacteriales</taxon>
        <taxon>Nocardiaceae</taxon>
        <taxon>Nocardia</taxon>
    </lineage>
</organism>
<comment type="caution">
    <text evidence="2">The sequence shown here is derived from an EMBL/GenBank/DDBJ whole genome shotgun (WGS) entry which is preliminary data.</text>
</comment>
<proteinExistence type="predicted"/>
<evidence type="ECO:0008006" key="4">
    <source>
        <dbReference type="Google" id="ProtNLM"/>
    </source>
</evidence>
<evidence type="ECO:0000313" key="2">
    <source>
        <dbReference type="EMBL" id="MFF3573568.1"/>
    </source>
</evidence>
<feature type="signal peptide" evidence="1">
    <location>
        <begin position="1"/>
        <end position="26"/>
    </location>
</feature>
<protein>
    <recommendedName>
        <fullName evidence="4">Ig-like domain-containing protein</fullName>
    </recommendedName>
</protein>
<evidence type="ECO:0000256" key="1">
    <source>
        <dbReference type="SAM" id="SignalP"/>
    </source>
</evidence>
<dbReference type="RefSeq" id="WP_040821739.1">
    <property type="nucleotide sequence ID" value="NZ_JBIAQY010000020.1"/>
</dbReference>
<keyword evidence="1" id="KW-0732">Signal</keyword>
<dbReference type="EMBL" id="JBIAQY010000020">
    <property type="protein sequence ID" value="MFF3573568.1"/>
    <property type="molecule type" value="Genomic_DNA"/>
</dbReference>
<feature type="chain" id="PRO_5045891345" description="Ig-like domain-containing protein" evidence="1">
    <location>
        <begin position="27"/>
        <end position="150"/>
    </location>
</feature>
<evidence type="ECO:0000313" key="3">
    <source>
        <dbReference type="Proteomes" id="UP001601992"/>
    </source>
</evidence>
<name>A0ABW6SB81_9NOCA</name>